<dbReference type="EC" id="3.1.1.2" evidence="3"/>
<dbReference type="SUPFAM" id="SSF53474">
    <property type="entry name" value="alpha/beta-Hydrolases"/>
    <property type="match status" value="1"/>
</dbReference>
<evidence type="ECO:0000313" key="4">
    <source>
        <dbReference type="Proteomes" id="UP000255106"/>
    </source>
</evidence>
<evidence type="ECO:0000259" key="2">
    <source>
        <dbReference type="Pfam" id="PF00561"/>
    </source>
</evidence>
<dbReference type="InterPro" id="IPR029058">
    <property type="entry name" value="AB_hydrolase_fold"/>
</dbReference>
<evidence type="ECO:0000313" key="3">
    <source>
        <dbReference type="EMBL" id="STQ14469.1"/>
    </source>
</evidence>
<dbReference type="GO" id="GO:0016020">
    <property type="term" value="C:membrane"/>
    <property type="evidence" value="ECO:0007669"/>
    <property type="project" value="TreeGrafter"/>
</dbReference>
<dbReference type="PANTHER" id="PTHR43798:SF31">
    <property type="entry name" value="AB HYDROLASE SUPERFAMILY PROTEIN YCLE"/>
    <property type="match status" value="1"/>
</dbReference>
<keyword evidence="1 3" id="KW-0378">Hydrolase</keyword>
<accession>A0A377M7Y7</accession>
<dbReference type="PRINTS" id="PR00111">
    <property type="entry name" value="ABHYDROLASE"/>
</dbReference>
<proteinExistence type="predicted"/>
<protein>
    <submittedName>
        <fullName evidence="3">Putative hydrolase, alpha/beta fold family</fullName>
        <ecNumber evidence="3">3.1.1.2</ecNumber>
    </submittedName>
</protein>
<dbReference type="GO" id="GO:0004064">
    <property type="term" value="F:arylesterase activity"/>
    <property type="evidence" value="ECO:0007669"/>
    <property type="project" value="UniProtKB-EC"/>
</dbReference>
<name>A0A377M7Y7_ENTCL</name>
<organism evidence="3 4">
    <name type="scientific">Enterobacter cloacae</name>
    <dbReference type="NCBI Taxonomy" id="550"/>
    <lineage>
        <taxon>Bacteria</taxon>
        <taxon>Pseudomonadati</taxon>
        <taxon>Pseudomonadota</taxon>
        <taxon>Gammaproteobacteria</taxon>
        <taxon>Enterobacterales</taxon>
        <taxon>Enterobacteriaceae</taxon>
        <taxon>Enterobacter</taxon>
        <taxon>Enterobacter cloacae complex</taxon>
    </lineage>
</organism>
<sequence length="66" mass="7473">MWDSQLNYLAERGFRAIAFDRRGFGRSDQPWNGYDYDTFASDINDLITTLDLQDVTLVGFSMGGAT</sequence>
<dbReference type="InterPro" id="IPR000073">
    <property type="entry name" value="AB_hydrolase_1"/>
</dbReference>
<dbReference type="InterPro" id="IPR050266">
    <property type="entry name" value="AB_hydrolase_sf"/>
</dbReference>
<dbReference type="EMBL" id="UGJB01000004">
    <property type="protein sequence ID" value="STQ14469.1"/>
    <property type="molecule type" value="Genomic_DNA"/>
</dbReference>
<dbReference type="AlphaFoldDB" id="A0A377M7Y7"/>
<feature type="domain" description="AB hydrolase-1" evidence="2">
    <location>
        <begin position="1"/>
        <end position="66"/>
    </location>
</feature>
<dbReference type="PANTHER" id="PTHR43798">
    <property type="entry name" value="MONOACYLGLYCEROL LIPASE"/>
    <property type="match status" value="1"/>
</dbReference>
<gene>
    <name evidence="3" type="ORF">NCTC10005_07326</name>
</gene>
<evidence type="ECO:0000256" key="1">
    <source>
        <dbReference type="ARBA" id="ARBA00022801"/>
    </source>
</evidence>
<dbReference type="Gene3D" id="3.40.50.1820">
    <property type="entry name" value="alpha/beta hydrolase"/>
    <property type="match status" value="1"/>
</dbReference>
<reference evidence="3 4" key="1">
    <citation type="submission" date="2018-06" db="EMBL/GenBank/DDBJ databases">
        <authorList>
            <consortium name="Pathogen Informatics"/>
            <person name="Doyle S."/>
        </authorList>
    </citation>
    <scope>NUCLEOTIDE SEQUENCE [LARGE SCALE GENOMIC DNA]</scope>
    <source>
        <strain evidence="3 4">NCTC10005</strain>
    </source>
</reference>
<dbReference type="Proteomes" id="UP000255106">
    <property type="component" value="Unassembled WGS sequence"/>
</dbReference>
<dbReference type="Pfam" id="PF00561">
    <property type="entry name" value="Abhydrolase_1"/>
    <property type="match status" value="1"/>
</dbReference>